<sequence>MRSLTRACAAFRLSVGLLALPFVPAPAAAAEPVTFLIDWLPAGDKAAIYLGVQNGLFKEQGLDVTVQSGRGSSDVVTKLGTGAADIGTGGLAALLQAKAQGGVPVTAVMAIYTKQPDAIFTTADSGIASLKDLSGKTVATATFSSSNVAWPLVLKANGVSADAVKLLKVDPGALAPMLATGKVAATINWLTVAPAFTGPLKEAGKTFKALPWSEFGYDGYGLSLFASDRMLAQRPETVRKFITAYNRATEMAIADPMAAAKALKAAVPEVDAGRAAEEWTASIPLIVNPISARDGMGVFEPGLLATTWKWVAESQGLAVGSFDPGRAVTGAFLPGAAAGAKKAER</sequence>
<keyword evidence="1" id="KW-0732">Signal</keyword>
<dbReference type="EMBL" id="JBELQE010000083">
    <property type="protein sequence ID" value="MER2251091.1"/>
    <property type="molecule type" value="Genomic_DNA"/>
</dbReference>
<feature type="signal peptide" evidence="1">
    <location>
        <begin position="1"/>
        <end position="29"/>
    </location>
</feature>
<evidence type="ECO:0000313" key="3">
    <source>
        <dbReference type="EMBL" id="MER2251091.1"/>
    </source>
</evidence>
<dbReference type="RefSeq" id="WP_350395506.1">
    <property type="nucleotide sequence ID" value="NZ_JBELQE010000083.1"/>
</dbReference>
<dbReference type="Proteomes" id="UP001480955">
    <property type="component" value="Unassembled WGS sequence"/>
</dbReference>
<evidence type="ECO:0000259" key="2">
    <source>
        <dbReference type="Pfam" id="PF09084"/>
    </source>
</evidence>
<evidence type="ECO:0000256" key="1">
    <source>
        <dbReference type="SAM" id="SignalP"/>
    </source>
</evidence>
<evidence type="ECO:0000313" key="4">
    <source>
        <dbReference type="Proteomes" id="UP001480955"/>
    </source>
</evidence>
<dbReference type="Gene3D" id="3.40.190.10">
    <property type="entry name" value="Periplasmic binding protein-like II"/>
    <property type="match status" value="2"/>
</dbReference>
<dbReference type="PANTHER" id="PTHR31528">
    <property type="entry name" value="4-AMINO-5-HYDROXYMETHYL-2-METHYLPYRIMIDINE PHOSPHATE SYNTHASE THI11-RELATED"/>
    <property type="match status" value="1"/>
</dbReference>
<accession>A0ABV1QNU1</accession>
<protein>
    <submittedName>
        <fullName evidence="3">ABC transporter substrate-binding protein</fullName>
    </submittedName>
</protein>
<keyword evidence="4" id="KW-1185">Reference proteome</keyword>
<feature type="domain" description="SsuA/THI5-like" evidence="2">
    <location>
        <begin position="46"/>
        <end position="259"/>
    </location>
</feature>
<dbReference type="PANTHER" id="PTHR31528:SF15">
    <property type="entry name" value="RIBOFLAVIN-BINDING PROTEIN RIBY"/>
    <property type="match status" value="1"/>
</dbReference>
<organism evidence="3 4">
    <name type="scientific">Methylorubrum podarium</name>
    <dbReference type="NCBI Taxonomy" id="200476"/>
    <lineage>
        <taxon>Bacteria</taxon>
        <taxon>Pseudomonadati</taxon>
        <taxon>Pseudomonadota</taxon>
        <taxon>Alphaproteobacteria</taxon>
        <taxon>Hyphomicrobiales</taxon>
        <taxon>Methylobacteriaceae</taxon>
        <taxon>Methylorubrum</taxon>
    </lineage>
</organism>
<gene>
    <name evidence="3" type="ORF">ABS772_14310</name>
</gene>
<dbReference type="InterPro" id="IPR015168">
    <property type="entry name" value="SsuA/THI5"/>
</dbReference>
<dbReference type="Pfam" id="PF09084">
    <property type="entry name" value="NMT1"/>
    <property type="match status" value="1"/>
</dbReference>
<reference evidence="3 4" key="1">
    <citation type="submission" date="2024-06" db="EMBL/GenBank/DDBJ databases">
        <authorList>
            <person name="Campbell A.G."/>
        </authorList>
    </citation>
    <scope>NUCLEOTIDE SEQUENCE [LARGE SCALE GENOMIC DNA]</scope>
    <source>
        <strain evidence="3 4">EM12</strain>
    </source>
</reference>
<dbReference type="SUPFAM" id="SSF53850">
    <property type="entry name" value="Periplasmic binding protein-like II"/>
    <property type="match status" value="1"/>
</dbReference>
<feature type="chain" id="PRO_5045493234" evidence="1">
    <location>
        <begin position="30"/>
        <end position="345"/>
    </location>
</feature>
<dbReference type="InterPro" id="IPR027939">
    <property type="entry name" value="NMT1/THI5"/>
</dbReference>
<proteinExistence type="predicted"/>
<comment type="caution">
    <text evidence="3">The sequence shown here is derived from an EMBL/GenBank/DDBJ whole genome shotgun (WGS) entry which is preliminary data.</text>
</comment>
<name>A0ABV1QNU1_9HYPH</name>